<evidence type="ECO:0000313" key="11">
    <source>
        <dbReference type="Proteomes" id="UP000619743"/>
    </source>
</evidence>
<comment type="caution">
    <text evidence="10">The sequence shown here is derived from an EMBL/GenBank/DDBJ whole genome shotgun (WGS) entry which is preliminary data.</text>
</comment>
<proteinExistence type="inferred from homology"/>
<evidence type="ECO:0000256" key="2">
    <source>
        <dbReference type="ARBA" id="ARBA00022801"/>
    </source>
</evidence>
<dbReference type="Proteomes" id="UP000619743">
    <property type="component" value="Unassembled WGS sequence"/>
</dbReference>
<evidence type="ECO:0000256" key="1">
    <source>
        <dbReference type="ARBA" id="ARBA00005641"/>
    </source>
</evidence>
<dbReference type="GO" id="GO:0030245">
    <property type="term" value="P:cellulose catabolic process"/>
    <property type="evidence" value="ECO:0007669"/>
    <property type="project" value="UniProtKB-KW"/>
</dbReference>
<evidence type="ECO:0000256" key="8">
    <source>
        <dbReference type="SAM" id="SignalP"/>
    </source>
</evidence>
<keyword evidence="11" id="KW-1185">Reference proteome</keyword>
<dbReference type="GO" id="GO:0005576">
    <property type="term" value="C:extracellular region"/>
    <property type="evidence" value="ECO:0007669"/>
    <property type="project" value="TreeGrafter"/>
</dbReference>
<dbReference type="InterPro" id="IPR017853">
    <property type="entry name" value="GH"/>
</dbReference>
<keyword evidence="6" id="KW-0624">Polysaccharide degradation</keyword>
<comment type="similarity">
    <text evidence="1 7">Belongs to the glycosyl hydrolase 5 (cellulase A) family.</text>
</comment>
<feature type="signal peptide" evidence="8">
    <location>
        <begin position="1"/>
        <end position="24"/>
    </location>
</feature>
<keyword evidence="2 7" id="KW-0378">Hydrolase</keyword>
<gene>
    <name evidence="10" type="ORF">GCM10011369_34710</name>
</gene>
<dbReference type="SUPFAM" id="SSF51445">
    <property type="entry name" value="(Trans)glycosidases"/>
    <property type="match status" value="1"/>
</dbReference>
<reference evidence="11" key="1">
    <citation type="journal article" date="2019" name="Int. J. Syst. Evol. Microbiol.">
        <title>The Global Catalogue of Microorganisms (GCM) 10K type strain sequencing project: providing services to taxonomists for standard genome sequencing and annotation.</title>
        <authorList>
            <consortium name="The Broad Institute Genomics Platform"/>
            <consortium name="The Broad Institute Genome Sequencing Center for Infectious Disease"/>
            <person name="Wu L."/>
            <person name="Ma J."/>
        </authorList>
    </citation>
    <scope>NUCLEOTIDE SEQUENCE [LARGE SCALE GENOMIC DNA]</scope>
    <source>
        <strain evidence="11">CGMCC 1.10130</strain>
    </source>
</reference>
<dbReference type="EMBL" id="BMDX01000028">
    <property type="protein sequence ID" value="GGA89580.1"/>
    <property type="molecule type" value="Genomic_DNA"/>
</dbReference>
<evidence type="ECO:0000256" key="4">
    <source>
        <dbReference type="ARBA" id="ARBA00023277"/>
    </source>
</evidence>
<dbReference type="GO" id="GO:0009986">
    <property type="term" value="C:cell surface"/>
    <property type="evidence" value="ECO:0007669"/>
    <property type="project" value="TreeGrafter"/>
</dbReference>
<dbReference type="Pfam" id="PF00150">
    <property type="entry name" value="Cellulase"/>
    <property type="match status" value="1"/>
</dbReference>
<dbReference type="GO" id="GO:0008422">
    <property type="term" value="F:beta-glucosidase activity"/>
    <property type="evidence" value="ECO:0007669"/>
    <property type="project" value="TreeGrafter"/>
</dbReference>
<accession>A0A8J2UA52</accession>
<sequence>MNMLSNKWLAALVSVVLCAALPLAAETNKKDKEREPGDHAHSVEGSGWWNIPYPESFDVKLLPKPQDHIRIDGNQFVDQQGQPFFFRGLNIADPDKLVRDGQWSQALFKEIADWGANTIRIPVHPIAWRQKGKQWYFDRLDEAVIWANSYDIYLILDWHSIGNVEDGFFQHPMYQTSLVETRNFWADMALRYRDVPTMAVYELFNEPTVNYMGVANGLGDIEWDDWLAFLESNIDLIRAYDDKVIPLVAGFNWAYDLRPFAKAPVRRPNVAYAAHPYPMKAQPKQRTKANMFKAWEQVWGFMADDYPIIATEIGWVQADGYGAHVPVIDDGSYGPMFTEYANNKGLSWCVWVFDPDWGPTMIHDWQFTPTEQGAFFKQVMQQQ</sequence>
<evidence type="ECO:0000256" key="6">
    <source>
        <dbReference type="ARBA" id="ARBA00023326"/>
    </source>
</evidence>
<feature type="chain" id="PRO_5035281114" description="Glycoside hydrolase family 5 domain-containing protein" evidence="8">
    <location>
        <begin position="25"/>
        <end position="383"/>
    </location>
</feature>
<keyword evidence="5 7" id="KW-0326">Glycosidase</keyword>
<keyword evidence="8" id="KW-0732">Signal</keyword>
<dbReference type="InterPro" id="IPR001547">
    <property type="entry name" value="Glyco_hydro_5"/>
</dbReference>
<keyword evidence="3" id="KW-0136">Cellulose degradation</keyword>
<evidence type="ECO:0000256" key="3">
    <source>
        <dbReference type="ARBA" id="ARBA00023001"/>
    </source>
</evidence>
<dbReference type="InterPro" id="IPR050386">
    <property type="entry name" value="Glycosyl_hydrolase_5"/>
</dbReference>
<organism evidence="10 11">
    <name type="scientific">Neiella marina</name>
    <dbReference type="NCBI Taxonomy" id="508461"/>
    <lineage>
        <taxon>Bacteria</taxon>
        <taxon>Pseudomonadati</taxon>
        <taxon>Pseudomonadota</taxon>
        <taxon>Gammaproteobacteria</taxon>
        <taxon>Alteromonadales</taxon>
        <taxon>Echinimonadaceae</taxon>
        <taxon>Neiella</taxon>
    </lineage>
</organism>
<evidence type="ECO:0000313" key="10">
    <source>
        <dbReference type="EMBL" id="GGA89580.1"/>
    </source>
</evidence>
<evidence type="ECO:0000259" key="9">
    <source>
        <dbReference type="Pfam" id="PF00150"/>
    </source>
</evidence>
<evidence type="ECO:0000256" key="7">
    <source>
        <dbReference type="RuleBase" id="RU361153"/>
    </source>
</evidence>
<dbReference type="AlphaFoldDB" id="A0A8J2UA52"/>
<dbReference type="Gene3D" id="3.20.20.80">
    <property type="entry name" value="Glycosidases"/>
    <property type="match status" value="1"/>
</dbReference>
<protein>
    <recommendedName>
        <fullName evidence="9">Glycoside hydrolase family 5 domain-containing protein</fullName>
    </recommendedName>
</protein>
<feature type="domain" description="Glycoside hydrolase family 5" evidence="9">
    <location>
        <begin position="77"/>
        <end position="354"/>
    </location>
</feature>
<dbReference type="PANTHER" id="PTHR31297:SF41">
    <property type="entry name" value="ENDOGLUCANASE, PUTATIVE (AFU_ORTHOLOGUE AFUA_5G01830)-RELATED"/>
    <property type="match status" value="1"/>
</dbReference>
<evidence type="ECO:0000256" key="5">
    <source>
        <dbReference type="ARBA" id="ARBA00023295"/>
    </source>
</evidence>
<name>A0A8J2UA52_9GAMM</name>
<keyword evidence="4" id="KW-0119">Carbohydrate metabolism</keyword>
<dbReference type="PANTHER" id="PTHR31297">
    <property type="entry name" value="GLUCAN ENDO-1,6-BETA-GLUCOSIDASE B"/>
    <property type="match status" value="1"/>
</dbReference>